<evidence type="ECO:0000313" key="3">
    <source>
        <dbReference type="EMBL" id="RZS81371.1"/>
    </source>
</evidence>
<keyword evidence="1" id="KW-0378">Hydrolase</keyword>
<gene>
    <name evidence="3" type="ORF">EV675_3994</name>
</gene>
<dbReference type="InterPro" id="IPR000868">
    <property type="entry name" value="Isochorismatase-like_dom"/>
</dbReference>
<dbReference type="PANTHER" id="PTHR43540">
    <property type="entry name" value="PEROXYUREIDOACRYLATE/UREIDOACRYLATE AMIDOHYDROLASE-RELATED"/>
    <property type="match status" value="1"/>
</dbReference>
<dbReference type="RefSeq" id="WP_130359112.1">
    <property type="nucleotide sequence ID" value="NZ_SGXC01000002.1"/>
</dbReference>
<dbReference type="GO" id="GO:0016787">
    <property type="term" value="F:hydrolase activity"/>
    <property type="evidence" value="ECO:0007669"/>
    <property type="project" value="UniProtKB-KW"/>
</dbReference>
<accession>A0A4Q7NE41</accession>
<dbReference type="OrthoDB" id="5360912at2"/>
<proteinExistence type="predicted"/>
<name>A0A4Q7NE41_9BURK</name>
<dbReference type="SUPFAM" id="SSF52499">
    <property type="entry name" value="Isochorismatase-like hydrolases"/>
    <property type="match status" value="1"/>
</dbReference>
<feature type="domain" description="Isochorismatase-like" evidence="2">
    <location>
        <begin position="40"/>
        <end position="215"/>
    </location>
</feature>
<dbReference type="Proteomes" id="UP000292445">
    <property type="component" value="Unassembled WGS sequence"/>
</dbReference>
<keyword evidence="4" id="KW-1185">Reference proteome</keyword>
<protein>
    <submittedName>
        <fullName evidence="3">Nicotinamidase-related amidase</fullName>
    </submittedName>
</protein>
<dbReference type="Pfam" id="PF00857">
    <property type="entry name" value="Isochorismatase"/>
    <property type="match status" value="1"/>
</dbReference>
<dbReference type="AlphaFoldDB" id="A0A4Q7NE41"/>
<evidence type="ECO:0000256" key="1">
    <source>
        <dbReference type="ARBA" id="ARBA00022801"/>
    </source>
</evidence>
<sequence length="225" mass="24305">MADIDPARTKQLIDISQHPDYAFFHERGFAVRLGFGRRPALMVVDLTNGFTDPSRPLGADLSAQVAATNALLDVAAGKDVPVIFTCVRYDDPQMRDAGLWAIKQKGTMSLAAEGDGHHVDARLHRREHDIVLVKKYASCFFGTDLASRLQNLGVDTLILTGTSTSGCVRATAVDACQLGFRPMVVQEGVGDRSAAAHAQSLFDLDTKYGDVVGLEETLAYLRGLA</sequence>
<comment type="caution">
    <text evidence="3">The sequence shown here is derived from an EMBL/GenBank/DDBJ whole genome shotgun (WGS) entry which is preliminary data.</text>
</comment>
<evidence type="ECO:0000259" key="2">
    <source>
        <dbReference type="Pfam" id="PF00857"/>
    </source>
</evidence>
<evidence type="ECO:0000313" key="4">
    <source>
        <dbReference type="Proteomes" id="UP000292445"/>
    </source>
</evidence>
<reference evidence="3 4" key="1">
    <citation type="submission" date="2019-02" db="EMBL/GenBank/DDBJ databases">
        <title>Genomic Encyclopedia of Type Strains, Phase IV (KMG-IV): sequencing the most valuable type-strain genomes for metagenomic binning, comparative biology and taxonomic classification.</title>
        <authorList>
            <person name="Goeker M."/>
        </authorList>
    </citation>
    <scope>NUCLEOTIDE SEQUENCE [LARGE SCALE GENOMIC DNA]</scope>
    <source>
        <strain evidence="3 4">K24</strain>
    </source>
</reference>
<organism evidence="3 4">
    <name type="scientific">Pigmentiphaga kullae</name>
    <dbReference type="NCBI Taxonomy" id="151784"/>
    <lineage>
        <taxon>Bacteria</taxon>
        <taxon>Pseudomonadati</taxon>
        <taxon>Pseudomonadota</taxon>
        <taxon>Betaproteobacteria</taxon>
        <taxon>Burkholderiales</taxon>
        <taxon>Alcaligenaceae</taxon>
        <taxon>Pigmentiphaga</taxon>
    </lineage>
</organism>
<dbReference type="Gene3D" id="3.40.50.850">
    <property type="entry name" value="Isochorismatase-like"/>
    <property type="match status" value="1"/>
</dbReference>
<dbReference type="InterPro" id="IPR050272">
    <property type="entry name" value="Isochorismatase-like_hydrls"/>
</dbReference>
<dbReference type="InterPro" id="IPR036380">
    <property type="entry name" value="Isochorismatase-like_sf"/>
</dbReference>
<dbReference type="PANTHER" id="PTHR43540:SF1">
    <property type="entry name" value="ISOCHORISMATASE HYDROLASE"/>
    <property type="match status" value="1"/>
</dbReference>
<dbReference type="EMBL" id="SGXC01000002">
    <property type="protein sequence ID" value="RZS81371.1"/>
    <property type="molecule type" value="Genomic_DNA"/>
</dbReference>